<dbReference type="Gene3D" id="3.40.710.10">
    <property type="entry name" value="DD-peptidase/beta-lactamase superfamily"/>
    <property type="match status" value="1"/>
</dbReference>
<organism evidence="2 3">
    <name type="scientific">Kineococcus glutinatus</name>
    <dbReference type="NCBI Taxonomy" id="1070872"/>
    <lineage>
        <taxon>Bacteria</taxon>
        <taxon>Bacillati</taxon>
        <taxon>Actinomycetota</taxon>
        <taxon>Actinomycetes</taxon>
        <taxon>Kineosporiales</taxon>
        <taxon>Kineosporiaceae</taxon>
        <taxon>Kineococcus</taxon>
    </lineage>
</organism>
<dbReference type="RefSeq" id="WP_345712661.1">
    <property type="nucleotide sequence ID" value="NZ_BAABIL010000334.1"/>
</dbReference>
<keyword evidence="3" id="KW-1185">Reference proteome</keyword>
<gene>
    <name evidence="2" type="ORF">GCM10023225_22640</name>
</gene>
<reference evidence="3" key="1">
    <citation type="journal article" date="2019" name="Int. J. Syst. Evol. Microbiol.">
        <title>The Global Catalogue of Microorganisms (GCM) 10K type strain sequencing project: providing services to taxonomists for standard genome sequencing and annotation.</title>
        <authorList>
            <consortium name="The Broad Institute Genomics Platform"/>
            <consortium name="The Broad Institute Genome Sequencing Center for Infectious Disease"/>
            <person name="Wu L."/>
            <person name="Ma J."/>
        </authorList>
    </citation>
    <scope>NUCLEOTIDE SEQUENCE [LARGE SCALE GENOMIC DNA]</scope>
    <source>
        <strain evidence="3">JCM 18126</strain>
    </source>
</reference>
<dbReference type="InterPro" id="IPR050789">
    <property type="entry name" value="Diverse_Enzym_Activities"/>
</dbReference>
<dbReference type="SUPFAM" id="SSF56601">
    <property type="entry name" value="beta-lactamase/transpeptidase-like"/>
    <property type="match status" value="1"/>
</dbReference>
<feature type="domain" description="Beta-lactamase-related" evidence="1">
    <location>
        <begin position="12"/>
        <end position="365"/>
    </location>
</feature>
<dbReference type="Pfam" id="PF00144">
    <property type="entry name" value="Beta-lactamase"/>
    <property type="match status" value="1"/>
</dbReference>
<name>A0ABP9HYB0_9ACTN</name>
<dbReference type="Proteomes" id="UP001501195">
    <property type="component" value="Unassembled WGS sequence"/>
</dbReference>
<dbReference type="PANTHER" id="PTHR43283:SF3">
    <property type="entry name" value="BETA-LACTAMASE FAMILY PROTEIN (AFU_ORTHOLOGUE AFUA_5G07500)"/>
    <property type="match status" value="1"/>
</dbReference>
<accession>A0ABP9HYB0</accession>
<keyword evidence="2" id="KW-0378">Hydrolase</keyword>
<sequence>MSAPGSGTFEPVRDLLDGRVAAGDVPGYVAAISHRGRVEVLVGGAHSPGGAPLRPDAQFRTASLTKPVAGVLVCALVEDGVLALDDEVARWLPELAAPRVLRDPGGPLADTVAAHRPVLVRDLVTMTFGLGWVDEPGPLRNAVADAGLEPGPFPPEVGHDEFAARLGALPLAHQPGERWMYHTGSDVLAVLLARATGRPLGEVLDERVLRPLGMTSTAFRATDPGRVATLWETGPGGALRVMAAPDPAAPPVFESLSCGLLSTAQDLLALFTALLAGGRGVLSAASVVAMTSDQLTPAQRAAAGDGLDPGTSWGLHTGVTVEPVRAWDTVGRFGWSGGLGTTAYADPAHDLVAVLMTQRLWSGDPEEFDAFHRCMHSCLPGGTWNRGT</sequence>
<protein>
    <submittedName>
        <fullName evidence="2">Serine hydrolase</fullName>
    </submittedName>
</protein>
<comment type="caution">
    <text evidence="2">The sequence shown here is derived from an EMBL/GenBank/DDBJ whole genome shotgun (WGS) entry which is preliminary data.</text>
</comment>
<evidence type="ECO:0000259" key="1">
    <source>
        <dbReference type="Pfam" id="PF00144"/>
    </source>
</evidence>
<dbReference type="InterPro" id="IPR001466">
    <property type="entry name" value="Beta-lactam-related"/>
</dbReference>
<dbReference type="GO" id="GO:0016787">
    <property type="term" value="F:hydrolase activity"/>
    <property type="evidence" value="ECO:0007669"/>
    <property type="project" value="UniProtKB-KW"/>
</dbReference>
<evidence type="ECO:0000313" key="2">
    <source>
        <dbReference type="EMBL" id="GAA4982239.1"/>
    </source>
</evidence>
<evidence type="ECO:0000313" key="3">
    <source>
        <dbReference type="Proteomes" id="UP001501195"/>
    </source>
</evidence>
<dbReference type="EMBL" id="BAABIL010000334">
    <property type="protein sequence ID" value="GAA4982239.1"/>
    <property type="molecule type" value="Genomic_DNA"/>
</dbReference>
<dbReference type="InterPro" id="IPR012338">
    <property type="entry name" value="Beta-lactam/transpept-like"/>
</dbReference>
<dbReference type="PANTHER" id="PTHR43283">
    <property type="entry name" value="BETA-LACTAMASE-RELATED"/>
    <property type="match status" value="1"/>
</dbReference>
<proteinExistence type="predicted"/>